<keyword evidence="3" id="KW-1185">Reference proteome</keyword>
<evidence type="ECO:0000313" key="2">
    <source>
        <dbReference type="EMBL" id="MEJ8642139.1"/>
    </source>
</evidence>
<feature type="region of interest" description="Disordered" evidence="1">
    <location>
        <begin position="103"/>
        <end position="126"/>
    </location>
</feature>
<gene>
    <name evidence="2" type="ORF">WKI68_12945</name>
</gene>
<dbReference type="Proteomes" id="UP001382904">
    <property type="component" value="Unassembled WGS sequence"/>
</dbReference>
<accession>A0ABU8U2M4</accession>
<dbReference type="EMBL" id="JBBKAM010000002">
    <property type="protein sequence ID" value="MEJ8642139.1"/>
    <property type="molecule type" value="Genomic_DNA"/>
</dbReference>
<organism evidence="2 3">
    <name type="scientific">Streptomyces caledonius</name>
    <dbReference type="NCBI Taxonomy" id="3134107"/>
    <lineage>
        <taxon>Bacteria</taxon>
        <taxon>Bacillati</taxon>
        <taxon>Actinomycetota</taxon>
        <taxon>Actinomycetes</taxon>
        <taxon>Kitasatosporales</taxon>
        <taxon>Streptomycetaceae</taxon>
        <taxon>Streptomyces</taxon>
    </lineage>
</organism>
<reference evidence="2 3" key="1">
    <citation type="submission" date="2024-03" db="EMBL/GenBank/DDBJ databases">
        <title>Novel Streptomyces species of biotechnological and ecological value are a feature of Machair soil.</title>
        <authorList>
            <person name="Prole J.R."/>
            <person name="Goodfellow M."/>
            <person name="Allenby N."/>
            <person name="Ward A.C."/>
        </authorList>
    </citation>
    <scope>NUCLEOTIDE SEQUENCE [LARGE SCALE GENOMIC DNA]</scope>
    <source>
        <strain evidence="2 3">MS1.HAVA.3</strain>
    </source>
</reference>
<sequence length="126" mass="13059">METFPFDSWALRWAVHAKNVSHGEVVAGLLVDLAADPRGVYLSPSVAFPLAPAARALGVPAVLVRTALHQLSEAGLVRLGTEDDHEDGPRVRVTLLPPFPEVTAGAASLAPSPAGPPTPEADDTGP</sequence>
<protein>
    <recommendedName>
        <fullName evidence="4">DNA-binding protein</fullName>
    </recommendedName>
</protein>
<evidence type="ECO:0000313" key="3">
    <source>
        <dbReference type="Proteomes" id="UP001382904"/>
    </source>
</evidence>
<name>A0ABU8U2M4_9ACTN</name>
<evidence type="ECO:0008006" key="4">
    <source>
        <dbReference type="Google" id="ProtNLM"/>
    </source>
</evidence>
<evidence type="ECO:0000256" key="1">
    <source>
        <dbReference type="SAM" id="MobiDB-lite"/>
    </source>
</evidence>
<feature type="compositionally biased region" description="Low complexity" evidence="1">
    <location>
        <begin position="103"/>
        <end position="112"/>
    </location>
</feature>
<proteinExistence type="predicted"/>
<comment type="caution">
    <text evidence="2">The sequence shown here is derived from an EMBL/GenBank/DDBJ whole genome shotgun (WGS) entry which is preliminary data.</text>
</comment>